<protein>
    <submittedName>
        <fullName evidence="2">Pxr1</fullName>
    </submittedName>
</protein>
<feature type="compositionally biased region" description="Pro residues" evidence="1">
    <location>
        <begin position="1252"/>
        <end position="1262"/>
    </location>
</feature>
<name>V8ND03_OPHHA</name>
<evidence type="ECO:0000256" key="1">
    <source>
        <dbReference type="SAM" id="MobiDB-lite"/>
    </source>
</evidence>
<dbReference type="Proteomes" id="UP000018936">
    <property type="component" value="Unassembled WGS sequence"/>
</dbReference>
<proteinExistence type="predicted"/>
<dbReference type="EMBL" id="AZIM01005188">
    <property type="protein sequence ID" value="ETE59836.1"/>
    <property type="molecule type" value="Genomic_DNA"/>
</dbReference>
<feature type="region of interest" description="Disordered" evidence="1">
    <location>
        <begin position="1238"/>
        <end position="1336"/>
    </location>
</feature>
<keyword evidence="3" id="KW-1185">Reference proteome</keyword>
<feature type="region of interest" description="Disordered" evidence="1">
    <location>
        <begin position="75"/>
        <end position="112"/>
    </location>
</feature>
<feature type="compositionally biased region" description="Basic and acidic residues" evidence="1">
    <location>
        <begin position="695"/>
        <end position="708"/>
    </location>
</feature>
<feature type="compositionally biased region" description="Polar residues" evidence="1">
    <location>
        <begin position="101"/>
        <end position="112"/>
    </location>
</feature>
<feature type="region of interest" description="Disordered" evidence="1">
    <location>
        <begin position="465"/>
        <end position="573"/>
    </location>
</feature>
<evidence type="ECO:0000313" key="3">
    <source>
        <dbReference type="Proteomes" id="UP000018936"/>
    </source>
</evidence>
<feature type="region of interest" description="Disordered" evidence="1">
    <location>
        <begin position="982"/>
        <end position="1001"/>
    </location>
</feature>
<evidence type="ECO:0000313" key="2">
    <source>
        <dbReference type="EMBL" id="ETE59836.1"/>
    </source>
</evidence>
<feature type="compositionally biased region" description="Basic and acidic residues" evidence="1">
    <location>
        <begin position="480"/>
        <end position="519"/>
    </location>
</feature>
<feature type="region of interest" description="Disordered" evidence="1">
    <location>
        <begin position="685"/>
        <end position="730"/>
    </location>
</feature>
<feature type="compositionally biased region" description="Basic residues" evidence="1">
    <location>
        <begin position="716"/>
        <end position="725"/>
    </location>
</feature>
<comment type="caution">
    <text evidence="2">The sequence shown here is derived from an EMBL/GenBank/DDBJ whole genome shotgun (WGS) entry which is preliminary data.</text>
</comment>
<sequence>MIESLTPWHRLIFMTVRAASWGKGNPHSRVARQLHDPLNNCGDSLNDCGKESRKRQPNSSVLFGQADKTAPRHLTICKDFSPMPPHTKPTTSRPGMMNSDPVPSQSGPSCSPSRAALQGGCWLLGIEGAVRYKRESPGWHAVRREDQLPESLSRHALRGMDSNSQNPPPTCFKREELQLPESPSWHALDRALGSSLLRSFWDVEPIFWYVSISDTRLQRGNHLTAGCGNRRKSESVAWHLNFDRIISRDANWRRDCEKRPSFLRTAMTLKGRDVHLPYEKNRRHCMSEDAGRAKRLGERRLKLQKPLHRESHRFHLPTGAREPLTGMTRFAATPPRVDGRLFCFLRPTSSVDDNRQKISHRTDRRARPHHGETVVEVDGIFFQLPLFQLPLLQLPLLQLFISEGFGEGAVLQGLDGLFGLHPSPAGREIGQGRAGFGPPVAFGKPLLLGTAQLLSQNPVLGGVKELISGSQKKGRKKEGRKKEGKKEAKKREIKKAKGEGRKEGVRRKEGGKSKKEAKKERKKAKERKGRVGRKERERKKLRKKLKKERGEKEKEKGGSKKEGTKEEIRLDSTTEDKLGRDNIINQKGGRIARRRKRTTVGFLGSFLAGFSLTNYTVSSPLLLTQMEMILPNGGPWDPPSIANHPRGFRVPLKGKTLTRPKRGGAWQAAAAACLSASIFLVPEGKGGEGGGGAGKGRERSSSTYDRDGSSPLQLLSRHRKRTPLKRGRESESGFYPWGFGSSGGRKKGIVGHYDSCKDESDTKRQNFDTATFRSTEVLKNDLQLIFPPLSLVVKRAVVSQRLPLFLGSARRKLNQGFRILINLSLAWEIPRARPMTLLRRFFGCGNSFSKSLVSAVKRGHKRGCEFDPTTLKLKQAAEDSGCPRSGVSNLKHSRVTKVLTGSPPFNSGANRNVLFPLPLLTERPINCGANRQQESLSRGRKKPHSCGLPTPGHWVVSKVGTSSGLGAGVFVKRRGEDCGRLSALEGGTKEGRKERRGRKGTGGYLGLSELDSKIISAGRRKDGRKERIGELWRPGCFMTQLGNVISAGREGGRKEGEKRRAVAHLMTQLGNIISARREDDLTVVGFKFFYYWFCGHGLRSVSPITGVLRTTQNFCYRFSRTDQNLLNTHLWDLKVMSGAEVPEGEGPKGTRSPTHSRLANEPLHTRNVGLNPPTPISAKRGGLGPPLPLTLQGSLGNNSPPILTQKVGAQSPLILAPNGWASEPPLFIPGCSSPPIMPHRDPFPLTLENRPPFTPGQNPPLQPSKWGLNPPIPAPKGGLNTPIPTPKGGSQYPPFLPSKGGLNTPHSHPQREAESPIPTPKGGLNPSHCPLYSPQS</sequence>
<gene>
    <name evidence="2" type="primary">PXR1</name>
    <name evidence="2" type="ORF">L345_14429</name>
</gene>
<accession>V8ND03</accession>
<feature type="compositionally biased region" description="Basic and acidic residues" evidence="1">
    <location>
        <begin position="548"/>
        <end position="573"/>
    </location>
</feature>
<reference evidence="2 3" key="1">
    <citation type="journal article" date="2013" name="Proc. Natl. Acad. Sci. U.S.A.">
        <title>The king cobra genome reveals dynamic gene evolution and adaptation in the snake venom system.</title>
        <authorList>
            <person name="Vonk F.J."/>
            <person name="Casewell N.R."/>
            <person name="Henkel C.V."/>
            <person name="Heimberg A.M."/>
            <person name="Jansen H.J."/>
            <person name="McCleary R.J."/>
            <person name="Kerkkamp H.M."/>
            <person name="Vos R.A."/>
            <person name="Guerreiro I."/>
            <person name="Calvete J.J."/>
            <person name="Wuster W."/>
            <person name="Woods A.E."/>
            <person name="Logan J.M."/>
            <person name="Harrison R.A."/>
            <person name="Castoe T.A."/>
            <person name="de Koning A.P."/>
            <person name="Pollock D.D."/>
            <person name="Yandell M."/>
            <person name="Calderon D."/>
            <person name="Renjifo C."/>
            <person name="Currier R.B."/>
            <person name="Salgado D."/>
            <person name="Pla D."/>
            <person name="Sanz L."/>
            <person name="Hyder A.S."/>
            <person name="Ribeiro J.M."/>
            <person name="Arntzen J.W."/>
            <person name="van den Thillart G.E."/>
            <person name="Boetzer M."/>
            <person name="Pirovano W."/>
            <person name="Dirks R.P."/>
            <person name="Spaink H.P."/>
            <person name="Duboule D."/>
            <person name="McGlinn E."/>
            <person name="Kini R.M."/>
            <person name="Richardson M.K."/>
        </authorList>
    </citation>
    <scope>NUCLEOTIDE SEQUENCE</scope>
    <source>
        <tissue evidence="2">Blood</tissue>
    </source>
</reference>
<feature type="compositionally biased region" description="Basic residues" evidence="1">
    <location>
        <begin position="520"/>
        <end position="547"/>
    </location>
</feature>
<feature type="non-terminal residue" evidence="2">
    <location>
        <position position="1"/>
    </location>
</feature>
<feature type="region of interest" description="Disordered" evidence="1">
    <location>
        <begin position="1140"/>
        <end position="1184"/>
    </location>
</feature>
<organism evidence="2 3">
    <name type="scientific">Ophiophagus hannah</name>
    <name type="common">King cobra</name>
    <name type="synonym">Naja hannah</name>
    <dbReference type="NCBI Taxonomy" id="8665"/>
    <lineage>
        <taxon>Eukaryota</taxon>
        <taxon>Metazoa</taxon>
        <taxon>Chordata</taxon>
        <taxon>Craniata</taxon>
        <taxon>Vertebrata</taxon>
        <taxon>Euteleostomi</taxon>
        <taxon>Lepidosauria</taxon>
        <taxon>Squamata</taxon>
        <taxon>Bifurcata</taxon>
        <taxon>Unidentata</taxon>
        <taxon>Episquamata</taxon>
        <taxon>Toxicofera</taxon>
        <taxon>Serpentes</taxon>
        <taxon>Colubroidea</taxon>
        <taxon>Elapidae</taxon>
        <taxon>Elapinae</taxon>
        <taxon>Ophiophagus</taxon>
    </lineage>
</organism>